<dbReference type="EMBL" id="JAGSNF010000019">
    <property type="protein sequence ID" value="MBR7744281.1"/>
    <property type="molecule type" value="Genomic_DNA"/>
</dbReference>
<dbReference type="SUPFAM" id="SSF55486">
    <property type="entry name" value="Metalloproteases ('zincins'), catalytic domain"/>
    <property type="match status" value="1"/>
</dbReference>
<dbReference type="Proteomes" id="UP000677016">
    <property type="component" value="Unassembled WGS sequence"/>
</dbReference>
<dbReference type="Pfam" id="PF10005">
    <property type="entry name" value="Zn_ribbon_DZR_6"/>
    <property type="match status" value="1"/>
</dbReference>
<name>A0A941DA31_9MICO</name>
<evidence type="ECO:0000256" key="1">
    <source>
        <dbReference type="SAM" id="MobiDB-lite"/>
    </source>
</evidence>
<evidence type="ECO:0000313" key="3">
    <source>
        <dbReference type="EMBL" id="MBR7744281.1"/>
    </source>
</evidence>
<dbReference type="Pfam" id="PF15887">
    <property type="entry name" value="Peptidase_Mx"/>
    <property type="match status" value="1"/>
</dbReference>
<feature type="region of interest" description="Disordered" evidence="1">
    <location>
        <begin position="329"/>
        <end position="371"/>
    </location>
</feature>
<keyword evidence="4" id="KW-1185">Reference proteome</keyword>
<reference evidence="3" key="1">
    <citation type="submission" date="2021-04" db="EMBL/GenBank/DDBJ databases">
        <title>Phycicoccus avicenniae sp. nov., a novel endophytic actinomycetes isolated from branch of Avicennia mariana.</title>
        <authorList>
            <person name="Tuo L."/>
        </authorList>
    </citation>
    <scope>NUCLEOTIDE SEQUENCE</scope>
    <source>
        <strain evidence="3">BSK3Z-2</strain>
    </source>
</reference>
<feature type="domain" description="Zinc-ribbon" evidence="2">
    <location>
        <begin position="4"/>
        <end position="87"/>
    </location>
</feature>
<dbReference type="AlphaFoldDB" id="A0A941DA31"/>
<comment type="caution">
    <text evidence="3">The sequence shown here is derived from an EMBL/GenBank/DDBJ whole genome shotgun (WGS) entry which is preliminary data.</text>
</comment>
<sequence>MRAFRCRVCDAGLFFENSVCVSCGTSLGFSRAERAIVPLDEKGRYVDAAGAVWHVCCNLGLSGCTWLASSRGGQCSACDLTRTRPADDDEVGMSQLQVAEAAKRHLVVELDTLGLPVVGKDEDEENGLAFDLLSSVDENVVIGHANGVVTIDLAESADDRREKVRVQLDEPYRTMLGHFRHEVGHYYDWQLVTEGPLRDRYRELFGDERADYQAEIDRHYAQGPPEDWPERFISRYATMHPFEDFAECFAHYLHICDTVDTAAEQGLLAVSPSAFSSVRDLVVGVWIPLSTALNQINRSMGKDDLYPFVIPAPVLDKLELVASVVPGSDAPGGGSDPVAGEVAGRADHAEDVRTAARAESRRRGFLRRRRG</sequence>
<protein>
    <submittedName>
        <fullName evidence="3">Zinc-binding metallopeptidase</fullName>
    </submittedName>
</protein>
<feature type="compositionally biased region" description="Basic and acidic residues" evidence="1">
    <location>
        <begin position="344"/>
        <end position="362"/>
    </location>
</feature>
<dbReference type="RefSeq" id="WP_211603804.1">
    <property type="nucleotide sequence ID" value="NZ_JAGSNF010000019.1"/>
</dbReference>
<gene>
    <name evidence="3" type="ORF">KC207_13380</name>
</gene>
<accession>A0A941DA31</accession>
<dbReference type="InterPro" id="IPR011201">
    <property type="entry name" value="Zinc-ribbon_6_bact"/>
</dbReference>
<proteinExistence type="predicted"/>
<evidence type="ECO:0000259" key="2">
    <source>
        <dbReference type="Pfam" id="PF10005"/>
    </source>
</evidence>
<dbReference type="Gene3D" id="3.40.390.70">
    <property type="match status" value="1"/>
</dbReference>
<dbReference type="PIRSF" id="PIRSF012641">
    <property type="entry name" value="UCP012641"/>
    <property type="match status" value="1"/>
</dbReference>
<organism evidence="3 4">
    <name type="scientific">Phycicoccus avicenniae</name>
    <dbReference type="NCBI Taxonomy" id="2828860"/>
    <lineage>
        <taxon>Bacteria</taxon>
        <taxon>Bacillati</taxon>
        <taxon>Actinomycetota</taxon>
        <taxon>Actinomycetes</taxon>
        <taxon>Micrococcales</taxon>
        <taxon>Intrasporangiaceae</taxon>
        <taxon>Phycicoccus</taxon>
    </lineage>
</organism>
<dbReference type="InterPro" id="IPR031321">
    <property type="entry name" value="UCP012641"/>
</dbReference>
<evidence type="ECO:0000313" key="4">
    <source>
        <dbReference type="Proteomes" id="UP000677016"/>
    </source>
</evidence>